<dbReference type="Pfam" id="PF03808">
    <property type="entry name" value="Glyco_tran_WecG"/>
    <property type="match status" value="1"/>
</dbReference>
<keyword evidence="1 3" id="KW-0328">Glycosyltransferase</keyword>
<dbReference type="RefSeq" id="WP_110988369.1">
    <property type="nucleotide sequence ID" value="NZ_CAWNWM010000021.1"/>
</dbReference>
<dbReference type="CDD" id="cd06533">
    <property type="entry name" value="Glyco_transf_WecG_TagA"/>
    <property type="match status" value="1"/>
</dbReference>
<dbReference type="OrthoDB" id="9771846at2"/>
<dbReference type="InterPro" id="IPR004629">
    <property type="entry name" value="WecG_TagA_CpsF"/>
</dbReference>
<gene>
    <name evidence="3" type="primary">tagA_6</name>
    <name evidence="3" type="ORF">C1752_07899</name>
</gene>
<dbReference type="PANTHER" id="PTHR34136">
    <property type="match status" value="1"/>
</dbReference>
<dbReference type="EC" id="2.4.1.187" evidence="3"/>
<proteinExistence type="predicted"/>
<dbReference type="AlphaFoldDB" id="A0A2W1JPK1"/>
<evidence type="ECO:0000256" key="1">
    <source>
        <dbReference type="ARBA" id="ARBA00022676"/>
    </source>
</evidence>
<evidence type="ECO:0000313" key="3">
    <source>
        <dbReference type="EMBL" id="PZD71171.1"/>
    </source>
</evidence>
<dbReference type="NCBIfam" id="TIGR00696">
    <property type="entry name" value="wecG_tagA_cpsF"/>
    <property type="match status" value="1"/>
</dbReference>
<dbReference type="Proteomes" id="UP000248857">
    <property type="component" value="Unassembled WGS sequence"/>
</dbReference>
<sequence length="268" mass="30690">MTPFRASHRIPVTDIDIHALSLNQHVQQIIRWAKQNMSRSVCVANVHMLMEAHWNNTFRQILRSADLVTPDGMPLVWMLRLLGAYGQERVAGMDLFTGLCQEAQSQNVSIFCVGSQTQILAKMRCRLENEYPALQIAGMEPLPFRSLTAREDRDLTNQINQTQAGLLFVSLGCPKQEQWIAQHRGKINATMIGLGGVFPVYAGIHKHAPQWVRTSGLEWAYRLCQEPRRLWRRYASTIPPFIWLAIQQLIRCKWIEMKNSDAIRNIGS</sequence>
<evidence type="ECO:0000313" key="4">
    <source>
        <dbReference type="Proteomes" id="UP000248857"/>
    </source>
</evidence>
<name>A0A2W1JPK1_9CYAN</name>
<reference evidence="3 4" key="1">
    <citation type="journal article" date="2018" name="Sci. Rep.">
        <title>A novel species of the marine cyanobacterium Acaryochloris with a unique pigment content and lifestyle.</title>
        <authorList>
            <person name="Partensky F."/>
            <person name="Six C."/>
            <person name="Ratin M."/>
            <person name="Garczarek L."/>
            <person name="Vaulot D."/>
            <person name="Probert I."/>
            <person name="Calteau A."/>
            <person name="Gourvil P."/>
            <person name="Marie D."/>
            <person name="Grebert T."/>
            <person name="Bouchier C."/>
            <person name="Le Panse S."/>
            <person name="Gachenot M."/>
            <person name="Rodriguez F."/>
            <person name="Garrido J.L."/>
        </authorList>
    </citation>
    <scope>NUCLEOTIDE SEQUENCE [LARGE SCALE GENOMIC DNA]</scope>
    <source>
        <strain evidence="3 4">RCC1774</strain>
    </source>
</reference>
<dbReference type="EMBL" id="PQWO01000021">
    <property type="protein sequence ID" value="PZD71171.1"/>
    <property type="molecule type" value="Genomic_DNA"/>
</dbReference>
<evidence type="ECO:0000256" key="2">
    <source>
        <dbReference type="ARBA" id="ARBA00022679"/>
    </source>
</evidence>
<keyword evidence="2 3" id="KW-0808">Transferase</keyword>
<organism evidence="3 4">
    <name type="scientific">Acaryochloris thomasi RCC1774</name>
    <dbReference type="NCBI Taxonomy" id="1764569"/>
    <lineage>
        <taxon>Bacteria</taxon>
        <taxon>Bacillati</taxon>
        <taxon>Cyanobacteriota</taxon>
        <taxon>Cyanophyceae</taxon>
        <taxon>Acaryochloridales</taxon>
        <taxon>Acaryochloridaceae</taxon>
        <taxon>Acaryochloris</taxon>
        <taxon>Acaryochloris thomasi</taxon>
    </lineage>
</organism>
<dbReference type="GO" id="GO:0047244">
    <property type="term" value="F:N-acetylglucosaminyldiphosphoundecaprenol N-acetyl-beta-D-mannosaminyltransferase activity"/>
    <property type="evidence" value="ECO:0007669"/>
    <property type="project" value="UniProtKB-EC"/>
</dbReference>
<dbReference type="PANTHER" id="PTHR34136:SF1">
    <property type="entry name" value="UDP-N-ACETYL-D-MANNOSAMINURONIC ACID TRANSFERASE"/>
    <property type="match status" value="1"/>
</dbReference>
<comment type="caution">
    <text evidence="3">The sequence shown here is derived from an EMBL/GenBank/DDBJ whole genome shotgun (WGS) entry which is preliminary data.</text>
</comment>
<protein>
    <submittedName>
        <fullName evidence="3">N-acetylglucosaminyldiphosphoundecaprenol N-acetyl-beta-D-mannosaminyltransferase</fullName>
        <ecNumber evidence="3">2.4.1.187</ecNumber>
    </submittedName>
</protein>
<accession>A0A2W1JPK1</accession>
<keyword evidence="4" id="KW-1185">Reference proteome</keyword>